<organism evidence="2 3">
    <name type="scientific">Brevibacillus choshinensis</name>
    <dbReference type="NCBI Taxonomy" id="54911"/>
    <lineage>
        <taxon>Bacteria</taxon>
        <taxon>Bacillati</taxon>
        <taxon>Bacillota</taxon>
        <taxon>Bacilli</taxon>
        <taxon>Bacillales</taxon>
        <taxon>Paenibacillaceae</taxon>
        <taxon>Brevibacillus</taxon>
    </lineage>
</organism>
<feature type="transmembrane region" description="Helical" evidence="1">
    <location>
        <begin position="6"/>
        <end position="27"/>
    </location>
</feature>
<dbReference type="InterPro" id="IPR016024">
    <property type="entry name" value="ARM-type_fold"/>
</dbReference>
<dbReference type="InterPro" id="IPR011989">
    <property type="entry name" value="ARM-like"/>
</dbReference>
<accession>A0ABX7FTM2</accession>
<evidence type="ECO:0000313" key="3">
    <source>
        <dbReference type="Proteomes" id="UP000596248"/>
    </source>
</evidence>
<keyword evidence="1" id="KW-1133">Transmembrane helix</keyword>
<protein>
    <submittedName>
        <fullName evidence="2">HEAT repeat domain-containing protein</fullName>
    </submittedName>
</protein>
<dbReference type="EMBL" id="CP069127">
    <property type="protein sequence ID" value="QRG68997.1"/>
    <property type="molecule type" value="Genomic_DNA"/>
</dbReference>
<gene>
    <name evidence="2" type="ORF">JNE38_07615</name>
</gene>
<evidence type="ECO:0000313" key="2">
    <source>
        <dbReference type="EMBL" id="QRG68997.1"/>
    </source>
</evidence>
<dbReference type="Proteomes" id="UP000596248">
    <property type="component" value="Chromosome"/>
</dbReference>
<keyword evidence="1" id="KW-0812">Transmembrane</keyword>
<dbReference type="SUPFAM" id="SSF48371">
    <property type="entry name" value="ARM repeat"/>
    <property type="match status" value="1"/>
</dbReference>
<keyword evidence="3" id="KW-1185">Reference proteome</keyword>
<evidence type="ECO:0000256" key="1">
    <source>
        <dbReference type="SAM" id="Phobius"/>
    </source>
</evidence>
<proteinExistence type="predicted"/>
<reference evidence="2 3" key="1">
    <citation type="submission" date="2021-01" db="EMBL/GenBank/DDBJ databases">
        <title>Identification of strong promoters based on the transcriptome of Brevibacillus choshinensis.</title>
        <authorList>
            <person name="Yao D."/>
            <person name="Zhang K."/>
            <person name="Wu J."/>
        </authorList>
    </citation>
    <scope>NUCLEOTIDE SEQUENCE [LARGE SCALE GENOMIC DNA]</scope>
    <source>
        <strain evidence="2 3">HPD31-SP3</strain>
    </source>
</reference>
<dbReference type="RefSeq" id="WP_203355994.1">
    <property type="nucleotide sequence ID" value="NZ_CP069127.1"/>
</dbReference>
<name>A0ABX7FTM2_BRECH</name>
<keyword evidence="1" id="KW-0472">Membrane</keyword>
<sequence>MIDLALIVILTVVFLLLLIVLYVYLVWRKYLNIRITKRKGEWLSNREEELKKYLLSGEHSRKLIPTQRYQYEVLEDYFSEYLSNFKLESEKDPIAVFAETVFVPVYKKRLQKGNWSTRMNTLYFIDLFRLKSMQGDLLSHLTSKKCSPEETHLIYNVLATFEFDQFQDLLKGSKELPPFHLSQIMSRLVDQDNLEGYVDRFEGFPLFLKKGILDVAREKNLRSEQLQQLLEGLLQDESTDQELRIRALKTIGSLGYLTSPEIITRMLETNVEDKKWNTSQSAAEKMMIARLMGNIKKDCFLPYLERLISDSGYIVRVEAAKSIRKYKHGKEKLQQIAASHADLYAREIAMEWMERGTEYE</sequence>
<dbReference type="Gene3D" id="1.25.10.10">
    <property type="entry name" value="Leucine-rich Repeat Variant"/>
    <property type="match status" value="1"/>
</dbReference>